<dbReference type="SUPFAM" id="SSF57256">
    <property type="entry name" value="Elafin-like"/>
    <property type="match status" value="1"/>
</dbReference>
<feature type="chain" id="PRO_5043685373" description="WAP domain-containing protein" evidence="1">
    <location>
        <begin position="19"/>
        <end position="160"/>
    </location>
</feature>
<keyword evidence="1" id="KW-0732">Signal</keyword>
<dbReference type="SMART" id="SM00217">
    <property type="entry name" value="WAP"/>
    <property type="match status" value="1"/>
</dbReference>
<dbReference type="Proteomes" id="UP001497623">
    <property type="component" value="Unassembled WGS sequence"/>
</dbReference>
<organism evidence="3 4">
    <name type="scientific">Meganyctiphanes norvegica</name>
    <name type="common">Northern krill</name>
    <name type="synonym">Thysanopoda norvegica</name>
    <dbReference type="NCBI Taxonomy" id="48144"/>
    <lineage>
        <taxon>Eukaryota</taxon>
        <taxon>Metazoa</taxon>
        <taxon>Ecdysozoa</taxon>
        <taxon>Arthropoda</taxon>
        <taxon>Crustacea</taxon>
        <taxon>Multicrustacea</taxon>
        <taxon>Malacostraca</taxon>
        <taxon>Eumalacostraca</taxon>
        <taxon>Eucarida</taxon>
        <taxon>Euphausiacea</taxon>
        <taxon>Euphausiidae</taxon>
        <taxon>Meganyctiphanes</taxon>
    </lineage>
</organism>
<sequence>MMLRVLLLVAVATVVTHGLSFEQRPPSPTRDCQKWCPRPGHYGQYDCCDIQTEVCEDNWPGICVDGLQDFGNGTVIKVGGCSCNGIKNTGWCDHQDYGQRLCRKTCGHCGDKPTPGKCPDTSGIITHCAITHENCFSDAECSQGRRCCSYGCGRRCLPVV</sequence>
<dbReference type="InterPro" id="IPR036645">
    <property type="entry name" value="Elafin-like_sf"/>
</dbReference>
<name>A0AAV2RK20_MEGNR</name>
<comment type="caution">
    <text evidence="3">The sequence shown here is derived from an EMBL/GenBank/DDBJ whole genome shotgun (WGS) entry which is preliminary data.</text>
</comment>
<proteinExistence type="predicted"/>
<dbReference type="Pfam" id="PF00095">
    <property type="entry name" value="WAP"/>
    <property type="match status" value="1"/>
</dbReference>
<dbReference type="InterPro" id="IPR008197">
    <property type="entry name" value="WAP_dom"/>
</dbReference>
<dbReference type="PROSITE" id="PS51390">
    <property type="entry name" value="WAP"/>
    <property type="match status" value="1"/>
</dbReference>
<dbReference type="EMBL" id="CAXKWB010024719">
    <property type="protein sequence ID" value="CAL4126578.1"/>
    <property type="molecule type" value="Genomic_DNA"/>
</dbReference>
<dbReference type="GO" id="GO:0005576">
    <property type="term" value="C:extracellular region"/>
    <property type="evidence" value="ECO:0007669"/>
    <property type="project" value="InterPro"/>
</dbReference>
<gene>
    <name evidence="3" type="ORF">MNOR_LOCUS25642</name>
</gene>
<reference evidence="3 4" key="1">
    <citation type="submission" date="2024-05" db="EMBL/GenBank/DDBJ databases">
        <authorList>
            <person name="Wallberg A."/>
        </authorList>
    </citation>
    <scope>NUCLEOTIDE SEQUENCE [LARGE SCALE GENOMIC DNA]</scope>
</reference>
<evidence type="ECO:0000313" key="3">
    <source>
        <dbReference type="EMBL" id="CAL4126578.1"/>
    </source>
</evidence>
<accession>A0AAV2RK20</accession>
<protein>
    <recommendedName>
        <fullName evidence="2">WAP domain-containing protein</fullName>
    </recommendedName>
</protein>
<keyword evidence="4" id="KW-1185">Reference proteome</keyword>
<dbReference type="AlphaFoldDB" id="A0AAV2RK20"/>
<dbReference type="GO" id="GO:0030414">
    <property type="term" value="F:peptidase inhibitor activity"/>
    <property type="evidence" value="ECO:0007669"/>
    <property type="project" value="InterPro"/>
</dbReference>
<feature type="domain" description="WAP" evidence="2">
    <location>
        <begin position="111"/>
        <end position="160"/>
    </location>
</feature>
<evidence type="ECO:0000259" key="2">
    <source>
        <dbReference type="PROSITE" id="PS51390"/>
    </source>
</evidence>
<evidence type="ECO:0000313" key="4">
    <source>
        <dbReference type="Proteomes" id="UP001497623"/>
    </source>
</evidence>
<evidence type="ECO:0000256" key="1">
    <source>
        <dbReference type="SAM" id="SignalP"/>
    </source>
</evidence>
<feature type="signal peptide" evidence="1">
    <location>
        <begin position="1"/>
        <end position="18"/>
    </location>
</feature>
<dbReference type="Gene3D" id="4.10.75.10">
    <property type="entry name" value="Elafin-like"/>
    <property type="match status" value="1"/>
</dbReference>